<gene>
    <name evidence="8" type="primary">ackA</name>
    <name evidence="10" type="ORF">LPB072_21840</name>
    <name evidence="11" type="ORF">LPB72_21225</name>
</gene>
<dbReference type="Pfam" id="PF00871">
    <property type="entry name" value="Acetate_kinase"/>
    <property type="match status" value="1"/>
</dbReference>
<evidence type="ECO:0000256" key="5">
    <source>
        <dbReference type="ARBA" id="ARBA00022777"/>
    </source>
</evidence>
<keyword evidence="5 8" id="KW-0418">Kinase</keyword>
<keyword evidence="12" id="KW-1185">Reference proteome</keyword>
<comment type="subunit">
    <text evidence="8">Homodimer.</text>
</comment>
<evidence type="ECO:0000256" key="6">
    <source>
        <dbReference type="ARBA" id="ARBA00022840"/>
    </source>
</evidence>
<feature type="binding site" evidence="8">
    <location>
        <begin position="287"/>
        <end position="289"/>
    </location>
    <ligand>
        <name>ATP</name>
        <dbReference type="ChEBI" id="CHEBI:30616"/>
    </ligand>
</feature>
<keyword evidence="4 8" id="KW-0547">Nucleotide-binding</keyword>
<dbReference type="SUPFAM" id="SSF53067">
    <property type="entry name" value="Actin-like ATPase domain"/>
    <property type="match status" value="2"/>
</dbReference>
<reference evidence="10 13" key="2">
    <citation type="submission" date="2016-10" db="EMBL/GenBank/DDBJ databases">
        <title>Hydorgenophaga sp. LPB0072 isolated from gastropod.</title>
        <authorList>
            <person name="Kim E."/>
            <person name="Yi H."/>
        </authorList>
    </citation>
    <scope>NUCLEOTIDE SEQUENCE [LARGE SCALE GENOMIC DNA]</scope>
    <source>
        <strain evidence="10 13">LPB0072</strain>
    </source>
</reference>
<dbReference type="Proteomes" id="UP000185657">
    <property type="component" value="Unassembled WGS sequence"/>
</dbReference>
<feature type="binding site" evidence="8">
    <location>
        <position position="383"/>
    </location>
    <ligand>
        <name>Mg(2+)</name>
        <dbReference type="ChEBI" id="CHEBI:18420"/>
    </ligand>
</feature>
<evidence type="ECO:0000256" key="8">
    <source>
        <dbReference type="HAMAP-Rule" id="MF_00020"/>
    </source>
</evidence>
<dbReference type="GO" id="GO:0005829">
    <property type="term" value="C:cytosol"/>
    <property type="evidence" value="ECO:0007669"/>
    <property type="project" value="TreeGrafter"/>
</dbReference>
<dbReference type="STRING" id="1763535.LPB072_21840"/>
<dbReference type="Gene3D" id="3.30.420.40">
    <property type="match status" value="2"/>
</dbReference>
<dbReference type="EMBL" id="CP017476">
    <property type="protein sequence ID" value="AOW15055.1"/>
    <property type="molecule type" value="Genomic_DNA"/>
</dbReference>
<dbReference type="PANTHER" id="PTHR21060">
    <property type="entry name" value="ACETATE KINASE"/>
    <property type="match status" value="1"/>
</dbReference>
<evidence type="ECO:0000313" key="13">
    <source>
        <dbReference type="Proteomes" id="UP000185680"/>
    </source>
</evidence>
<keyword evidence="6 8" id="KW-0067">ATP-binding</keyword>
<proteinExistence type="inferred from homology"/>
<dbReference type="EMBL" id="LVWD01000042">
    <property type="protein sequence ID" value="OAD39507.1"/>
    <property type="molecule type" value="Genomic_DNA"/>
</dbReference>
<dbReference type="PIRSF" id="PIRSF000722">
    <property type="entry name" value="Acetate_prop_kin"/>
    <property type="match status" value="1"/>
</dbReference>
<dbReference type="EC" id="2.7.2.1" evidence="8"/>
<evidence type="ECO:0000313" key="10">
    <source>
        <dbReference type="EMBL" id="AOW15055.1"/>
    </source>
</evidence>
<dbReference type="UniPathway" id="UPA00340">
    <property type="reaction ID" value="UER00458"/>
</dbReference>
<dbReference type="GO" id="GO:0005524">
    <property type="term" value="F:ATP binding"/>
    <property type="evidence" value="ECO:0007669"/>
    <property type="project" value="UniProtKB-KW"/>
</dbReference>
<evidence type="ECO:0000256" key="7">
    <source>
        <dbReference type="ARBA" id="ARBA00022842"/>
    </source>
</evidence>
<comment type="caution">
    <text evidence="8">Lacks conserved residue(s) required for the propagation of feature annotation.</text>
</comment>
<comment type="subcellular location">
    <subcellularLocation>
        <location evidence="8">Cytoplasm</location>
    </subcellularLocation>
</comment>
<dbReference type="KEGG" id="hyl:LPB072_21840"/>
<feature type="site" description="Transition state stabilizer" evidence="8">
    <location>
        <position position="185"/>
    </location>
</feature>
<comment type="cofactor">
    <cofactor evidence="8">
        <name>Mg(2+)</name>
        <dbReference type="ChEBI" id="CHEBI:18420"/>
    </cofactor>
    <cofactor evidence="8">
        <name>Mn(2+)</name>
        <dbReference type="ChEBI" id="CHEBI:29035"/>
    </cofactor>
    <text evidence="8">Mg(2+). Can also accept Mn(2+).</text>
</comment>
<name>A0A167GIW6_9BURK</name>
<evidence type="ECO:0000256" key="4">
    <source>
        <dbReference type="ARBA" id="ARBA00022741"/>
    </source>
</evidence>
<organism evidence="10 13">
    <name type="scientific">Hydrogenophaga crassostreae</name>
    <dbReference type="NCBI Taxonomy" id="1763535"/>
    <lineage>
        <taxon>Bacteria</taxon>
        <taxon>Pseudomonadati</taxon>
        <taxon>Pseudomonadota</taxon>
        <taxon>Betaproteobacteria</taxon>
        <taxon>Burkholderiales</taxon>
        <taxon>Comamonadaceae</taxon>
        <taxon>Hydrogenophaga</taxon>
    </lineage>
</organism>
<evidence type="ECO:0000256" key="2">
    <source>
        <dbReference type="ARBA" id="ARBA00022679"/>
    </source>
</evidence>
<dbReference type="OrthoDB" id="9802453at2"/>
<dbReference type="InterPro" id="IPR004372">
    <property type="entry name" value="Ac/propionate_kinase"/>
</dbReference>
<keyword evidence="7 8" id="KW-0460">Magnesium</keyword>
<comment type="catalytic activity">
    <reaction evidence="8">
        <text>acetate + ATP = acetyl phosphate + ADP</text>
        <dbReference type="Rhea" id="RHEA:11352"/>
        <dbReference type="ChEBI" id="CHEBI:22191"/>
        <dbReference type="ChEBI" id="CHEBI:30089"/>
        <dbReference type="ChEBI" id="CHEBI:30616"/>
        <dbReference type="ChEBI" id="CHEBI:456216"/>
        <dbReference type="EC" id="2.7.2.1"/>
    </reaction>
</comment>
<feature type="binding site" evidence="8">
    <location>
        <begin position="212"/>
        <end position="216"/>
    </location>
    <ligand>
        <name>ATP</name>
        <dbReference type="ChEBI" id="CHEBI:30616"/>
    </ligand>
</feature>
<feature type="binding site" evidence="8">
    <location>
        <position position="16"/>
    </location>
    <ligand>
        <name>ATP</name>
        <dbReference type="ChEBI" id="CHEBI:30616"/>
    </ligand>
</feature>
<dbReference type="GO" id="GO:0006083">
    <property type="term" value="P:acetate metabolic process"/>
    <property type="evidence" value="ECO:0007669"/>
    <property type="project" value="TreeGrafter"/>
</dbReference>
<comment type="pathway">
    <text evidence="8">Metabolic intermediate biosynthesis; acetyl-CoA biosynthesis; acetyl-CoA from acetate: step 1/2.</text>
</comment>
<keyword evidence="3 8" id="KW-0479">Metal-binding</keyword>
<dbReference type="GO" id="GO:0008776">
    <property type="term" value="F:acetate kinase activity"/>
    <property type="evidence" value="ECO:0007669"/>
    <property type="project" value="UniProtKB-UniRule"/>
</dbReference>
<keyword evidence="1 8" id="KW-0963">Cytoplasm</keyword>
<evidence type="ECO:0000313" key="11">
    <source>
        <dbReference type="EMBL" id="OAD39507.1"/>
    </source>
</evidence>
<dbReference type="RefSeq" id="WP_066096047.1">
    <property type="nucleotide sequence ID" value="NZ_CP017476.1"/>
</dbReference>
<dbReference type="InterPro" id="IPR000890">
    <property type="entry name" value="Aliphatic_acid_kin_short-chain"/>
</dbReference>
<protein>
    <recommendedName>
        <fullName evidence="8">Acetate kinase</fullName>
        <ecNumber evidence="8">2.7.2.1</ecNumber>
    </recommendedName>
    <alternativeName>
        <fullName evidence="8">Acetokinase</fullName>
    </alternativeName>
</protein>
<feature type="active site" description="Proton donor/acceptor" evidence="8">
    <location>
        <position position="154"/>
    </location>
</feature>
<dbReference type="GO" id="GO:0000287">
    <property type="term" value="F:magnesium ion binding"/>
    <property type="evidence" value="ECO:0007669"/>
    <property type="project" value="UniProtKB-UniRule"/>
</dbReference>
<dbReference type="GO" id="GO:0006085">
    <property type="term" value="P:acetyl-CoA biosynthetic process"/>
    <property type="evidence" value="ECO:0007669"/>
    <property type="project" value="UniProtKB-UniRule"/>
</dbReference>
<dbReference type="PANTHER" id="PTHR21060:SF21">
    <property type="entry name" value="ACETATE KINASE"/>
    <property type="match status" value="1"/>
</dbReference>
<feature type="binding site" evidence="8">
    <location>
        <begin position="332"/>
        <end position="336"/>
    </location>
    <ligand>
        <name>ATP</name>
        <dbReference type="ChEBI" id="CHEBI:30616"/>
    </ligand>
</feature>
<sequence length="399" mass="42650">MHDVILVLDSGSSSLKFAVYEITSGAAPLSRLAHGQVEGLGTHPHFTAFDAEGHEADNSLLPANSSANPHEQAMGTVLAWLQAHRDGTHRLVAAGHRVVHGGRVFASPVRINSEVLLKLDALSSLAPLHQPPALRAIRALQARLPELPQVACFDTAFHRTQPEVAQAYALPRSLSDQGIRRYGFHGLSYQYISQTLPQFLGDKAGGKVVVAHLGNGASMCGMKGQRSMATTMGFTALDGLVMGTRCGNLDPGVVLHLIEQKGLSPAEVSDLLYKRSGLLGVSGLSSDLRELLDSDAPTAQEAIELFVYRAVRELGSLVAALGGLDALVFTAGIGEHSTEIRQRICEQSQWLGIEMDQQANAQHGPRITAADSPVSVWVIPTNEESVIAEAVQQVLVLQR</sequence>
<evidence type="ECO:0000256" key="3">
    <source>
        <dbReference type="ARBA" id="ARBA00022723"/>
    </source>
</evidence>
<accession>A0A167GIW6</accession>
<comment type="function">
    <text evidence="8">Catalyzes the formation of acetyl phosphate from acetate and ATP. Can also catalyze the reverse reaction.</text>
</comment>
<feature type="binding site" evidence="8">
    <location>
        <position position="97"/>
    </location>
    <ligand>
        <name>substrate</name>
    </ligand>
</feature>
<dbReference type="HAMAP" id="MF_00020">
    <property type="entry name" value="Acetate_kinase"/>
    <property type="match status" value="1"/>
</dbReference>
<dbReference type="AlphaFoldDB" id="A0A167GIW6"/>
<evidence type="ECO:0000256" key="1">
    <source>
        <dbReference type="ARBA" id="ARBA00022490"/>
    </source>
</evidence>
<evidence type="ECO:0000256" key="9">
    <source>
        <dbReference type="RuleBase" id="RU003835"/>
    </source>
</evidence>
<keyword evidence="2 8" id="KW-0808">Transferase</keyword>
<dbReference type="NCBIfam" id="TIGR00016">
    <property type="entry name" value="ackA"/>
    <property type="match status" value="1"/>
</dbReference>
<reference evidence="11 12" key="1">
    <citation type="submission" date="2016-02" db="EMBL/GenBank/DDBJ databases">
        <title>Draft genome sequence of Hydrogenophaga sp. LPB0072.</title>
        <authorList>
            <person name="Shin S.-K."/>
            <person name="Yi H."/>
        </authorList>
    </citation>
    <scope>NUCLEOTIDE SEQUENCE [LARGE SCALE GENOMIC DNA]</scope>
    <source>
        <strain evidence="11 12">LPB0072</strain>
    </source>
</reference>
<dbReference type="InterPro" id="IPR043129">
    <property type="entry name" value="ATPase_NBD"/>
</dbReference>
<feature type="site" description="Transition state stabilizer" evidence="8">
    <location>
        <position position="245"/>
    </location>
</feature>
<dbReference type="PRINTS" id="PR00471">
    <property type="entry name" value="ACETATEKNASE"/>
</dbReference>
<evidence type="ECO:0000313" key="12">
    <source>
        <dbReference type="Proteomes" id="UP000185657"/>
    </source>
</evidence>
<dbReference type="Proteomes" id="UP000185680">
    <property type="component" value="Chromosome"/>
</dbReference>
<comment type="similarity">
    <text evidence="8 9">Belongs to the acetokinase family.</text>
</comment>